<organism evidence="2">
    <name type="scientific">Brassica napus</name>
    <name type="common">Rape</name>
    <dbReference type="NCBI Taxonomy" id="3708"/>
    <lineage>
        <taxon>Eukaryota</taxon>
        <taxon>Viridiplantae</taxon>
        <taxon>Streptophyta</taxon>
        <taxon>Embryophyta</taxon>
        <taxon>Tracheophyta</taxon>
        <taxon>Spermatophyta</taxon>
        <taxon>Magnoliopsida</taxon>
        <taxon>eudicotyledons</taxon>
        <taxon>Gunneridae</taxon>
        <taxon>Pentapetalae</taxon>
        <taxon>rosids</taxon>
        <taxon>malvids</taxon>
        <taxon>Brassicales</taxon>
        <taxon>Brassicaceae</taxon>
        <taxon>Brassiceae</taxon>
        <taxon>Brassica</taxon>
    </lineage>
</organism>
<dbReference type="EMBL" id="HG994367">
    <property type="protein sequence ID" value="CAF1709084.1"/>
    <property type="molecule type" value="Genomic_DNA"/>
</dbReference>
<reference evidence="2" key="1">
    <citation type="submission" date="2021-01" db="EMBL/GenBank/DDBJ databases">
        <authorList>
            <consortium name="Genoscope - CEA"/>
            <person name="William W."/>
        </authorList>
    </citation>
    <scope>NUCLEOTIDE SEQUENCE</scope>
</reference>
<proteinExistence type="predicted"/>
<name>A0A816IHG7_BRANA</name>
<dbReference type="AlphaFoldDB" id="A0A816IHG7"/>
<evidence type="ECO:0000256" key="1">
    <source>
        <dbReference type="SAM" id="MobiDB-lite"/>
    </source>
</evidence>
<protein>
    <submittedName>
        <fullName evidence="2">(rape) hypothetical protein</fullName>
    </submittedName>
</protein>
<accession>A0A816IHG7</accession>
<feature type="region of interest" description="Disordered" evidence="1">
    <location>
        <begin position="32"/>
        <end position="72"/>
    </location>
</feature>
<gene>
    <name evidence="2" type="ORF">DARMORV10_C03P72630.1</name>
</gene>
<evidence type="ECO:0000313" key="2">
    <source>
        <dbReference type="EMBL" id="CAF1709084.1"/>
    </source>
</evidence>
<feature type="compositionally biased region" description="Basic residues" evidence="1">
    <location>
        <begin position="36"/>
        <end position="47"/>
    </location>
</feature>
<dbReference type="Proteomes" id="UP001295469">
    <property type="component" value="Chromosome C03"/>
</dbReference>
<sequence length="72" mass="8017">MSLVTSCETVSATHLLPLKQGNNQLPRIMKTLSLKKPPKNLRTKPLKSSKLPNLPSPPQSSQERTRKNNNLS</sequence>